<dbReference type="EMBL" id="KN833687">
    <property type="protein sequence ID" value="KIK30361.1"/>
    <property type="molecule type" value="Genomic_DNA"/>
</dbReference>
<dbReference type="Gene3D" id="3.30.160.20">
    <property type="match status" value="1"/>
</dbReference>
<dbReference type="SMART" id="SM00535">
    <property type="entry name" value="RIBOc"/>
    <property type="match status" value="1"/>
</dbReference>
<dbReference type="PROSITE" id="PS50137">
    <property type="entry name" value="DS_RBD"/>
    <property type="match status" value="1"/>
</dbReference>
<dbReference type="Pfam" id="PF00636">
    <property type="entry name" value="Ribonuclease_3"/>
    <property type="match status" value="1"/>
</dbReference>
<evidence type="ECO:0000259" key="5">
    <source>
        <dbReference type="PROSITE" id="PS50142"/>
    </source>
</evidence>
<dbReference type="SUPFAM" id="SSF54768">
    <property type="entry name" value="dsRNA-binding domain-like"/>
    <property type="match status" value="1"/>
</dbReference>
<dbReference type="InterPro" id="IPR036389">
    <property type="entry name" value="RNase_III_sf"/>
</dbReference>
<reference evidence="7" key="2">
    <citation type="submission" date="2015-01" db="EMBL/GenBank/DDBJ databases">
        <title>Evolutionary Origins and Diversification of the Mycorrhizal Mutualists.</title>
        <authorList>
            <consortium name="DOE Joint Genome Institute"/>
            <consortium name="Mycorrhizal Genomics Consortium"/>
            <person name="Kohler A."/>
            <person name="Kuo A."/>
            <person name="Nagy L.G."/>
            <person name="Floudas D."/>
            <person name="Copeland A."/>
            <person name="Barry K.W."/>
            <person name="Cichocki N."/>
            <person name="Veneault-Fourrey C."/>
            <person name="LaButti K."/>
            <person name="Lindquist E.A."/>
            <person name="Lipzen A."/>
            <person name="Lundell T."/>
            <person name="Morin E."/>
            <person name="Murat C."/>
            <person name="Riley R."/>
            <person name="Ohm R."/>
            <person name="Sun H."/>
            <person name="Tunlid A."/>
            <person name="Henrissat B."/>
            <person name="Grigoriev I.V."/>
            <person name="Hibbett D.S."/>
            <person name="Martin F."/>
        </authorList>
    </citation>
    <scope>NUCLEOTIDE SEQUENCE [LARGE SCALE GENOMIC DNA]</scope>
    <source>
        <strain evidence="7">441</strain>
    </source>
</reference>
<dbReference type="Proteomes" id="UP000054018">
    <property type="component" value="Unassembled WGS sequence"/>
</dbReference>
<dbReference type="CDD" id="cd00593">
    <property type="entry name" value="RIBOc"/>
    <property type="match status" value="1"/>
</dbReference>
<dbReference type="HOGENOM" id="CLU_056047_1_0_1"/>
<dbReference type="OrthoDB" id="2392202at2759"/>
<feature type="compositionally biased region" description="Pro residues" evidence="3">
    <location>
        <begin position="240"/>
        <end position="265"/>
    </location>
</feature>
<reference evidence="6 7" key="1">
    <citation type="submission" date="2014-04" db="EMBL/GenBank/DDBJ databases">
        <authorList>
            <consortium name="DOE Joint Genome Institute"/>
            <person name="Kuo A."/>
            <person name="Kohler A."/>
            <person name="Costa M.D."/>
            <person name="Nagy L.G."/>
            <person name="Floudas D."/>
            <person name="Copeland A."/>
            <person name="Barry K.W."/>
            <person name="Cichocki N."/>
            <person name="Veneault-Fourrey C."/>
            <person name="LaButti K."/>
            <person name="Lindquist E.A."/>
            <person name="Lipzen A."/>
            <person name="Lundell T."/>
            <person name="Morin E."/>
            <person name="Murat C."/>
            <person name="Sun H."/>
            <person name="Tunlid A."/>
            <person name="Henrissat B."/>
            <person name="Grigoriev I.V."/>
            <person name="Hibbett D.S."/>
            <person name="Martin F."/>
            <person name="Nordberg H.P."/>
            <person name="Cantor M.N."/>
            <person name="Hua S.X."/>
        </authorList>
    </citation>
    <scope>NUCLEOTIDE SEQUENCE [LARGE SCALE GENOMIC DNA]</scope>
    <source>
        <strain evidence="6 7">441</strain>
    </source>
</reference>
<dbReference type="InterPro" id="IPR014720">
    <property type="entry name" value="dsRBD_dom"/>
</dbReference>
<feature type="domain" description="DRBM" evidence="4">
    <location>
        <begin position="270"/>
        <end position="340"/>
    </location>
</feature>
<dbReference type="InterPro" id="IPR000999">
    <property type="entry name" value="RNase_III_dom"/>
</dbReference>
<keyword evidence="7" id="KW-1185">Reference proteome</keyword>
<dbReference type="PROSITE" id="PS50142">
    <property type="entry name" value="RNASE_3_2"/>
    <property type="match status" value="1"/>
</dbReference>
<dbReference type="GO" id="GO:0006396">
    <property type="term" value="P:RNA processing"/>
    <property type="evidence" value="ECO:0007669"/>
    <property type="project" value="InterPro"/>
</dbReference>
<evidence type="ECO:0000256" key="1">
    <source>
        <dbReference type="ARBA" id="ARBA00022884"/>
    </source>
</evidence>
<dbReference type="Pfam" id="PF00035">
    <property type="entry name" value="dsrm"/>
    <property type="match status" value="1"/>
</dbReference>
<name>A0A0C9ZLM1_9AGAM</name>
<dbReference type="SUPFAM" id="SSF69065">
    <property type="entry name" value="RNase III domain-like"/>
    <property type="match status" value="1"/>
</dbReference>
<sequence length="344" mass="38249">MVLTPRLRSHIADPSAVETDMSSEPNVSYSSRKRHRSVTYDGFPELPTLPKLSGMVVLEVFTHRSLRLACHATYGDNERLTVLGQHVLGLIITQLLFTRKPKLKRENIEDLRRALLSDEIIDVWSRLYRLRDELRYDSSFQPSVDEPEQGRSLFLAYLGAAFEEHGLIDVQKWIRMLVQLTVAVMDGFPTIDFGDDSSEEQAGKRLKVEEASQGPSGFSLNFVPLGKTSVKHYNPYSSQPTPPLSAPPPIPPPPPPMPSFSPNPLAPAQPNLAFLPIFNQTAAQRGMSVEYPAMFTGPPHAGRWHVMCKVNGIEKGKGTGSSKQLAKEQAARMAYFAMGWAPRG</sequence>
<protein>
    <submittedName>
        <fullName evidence="6">Uncharacterized protein</fullName>
    </submittedName>
</protein>
<gene>
    <name evidence="6" type="ORF">PISMIDRAFT_671549</name>
</gene>
<keyword evidence="1 2" id="KW-0694">RNA-binding</keyword>
<accession>A0A0C9ZLM1</accession>
<dbReference type="GO" id="GO:0004525">
    <property type="term" value="F:ribonuclease III activity"/>
    <property type="evidence" value="ECO:0007669"/>
    <property type="project" value="InterPro"/>
</dbReference>
<evidence type="ECO:0000313" key="7">
    <source>
        <dbReference type="Proteomes" id="UP000054018"/>
    </source>
</evidence>
<dbReference type="AlphaFoldDB" id="A0A0C9ZLM1"/>
<dbReference type="SMART" id="SM00358">
    <property type="entry name" value="DSRM"/>
    <property type="match status" value="1"/>
</dbReference>
<dbReference type="Gene3D" id="1.10.1520.10">
    <property type="entry name" value="Ribonuclease III domain"/>
    <property type="match status" value="1"/>
</dbReference>
<feature type="region of interest" description="Disordered" evidence="3">
    <location>
        <begin position="233"/>
        <end position="265"/>
    </location>
</feature>
<dbReference type="GO" id="GO:0003723">
    <property type="term" value="F:RNA binding"/>
    <property type="evidence" value="ECO:0007669"/>
    <property type="project" value="UniProtKB-UniRule"/>
</dbReference>
<feature type="domain" description="RNase III" evidence="5">
    <location>
        <begin position="56"/>
        <end position="166"/>
    </location>
</feature>
<evidence type="ECO:0000313" key="6">
    <source>
        <dbReference type="EMBL" id="KIK30361.1"/>
    </source>
</evidence>
<evidence type="ECO:0000256" key="3">
    <source>
        <dbReference type="SAM" id="MobiDB-lite"/>
    </source>
</evidence>
<organism evidence="6 7">
    <name type="scientific">Pisolithus microcarpus 441</name>
    <dbReference type="NCBI Taxonomy" id="765257"/>
    <lineage>
        <taxon>Eukaryota</taxon>
        <taxon>Fungi</taxon>
        <taxon>Dikarya</taxon>
        <taxon>Basidiomycota</taxon>
        <taxon>Agaricomycotina</taxon>
        <taxon>Agaricomycetes</taxon>
        <taxon>Agaricomycetidae</taxon>
        <taxon>Boletales</taxon>
        <taxon>Sclerodermatineae</taxon>
        <taxon>Pisolithaceae</taxon>
        <taxon>Pisolithus</taxon>
    </lineage>
</organism>
<evidence type="ECO:0000259" key="4">
    <source>
        <dbReference type="PROSITE" id="PS50137"/>
    </source>
</evidence>
<dbReference type="STRING" id="765257.A0A0C9ZLM1"/>
<proteinExistence type="predicted"/>
<evidence type="ECO:0000256" key="2">
    <source>
        <dbReference type="PROSITE-ProRule" id="PRU00266"/>
    </source>
</evidence>